<organism evidence="2 3">
    <name type="scientific">Quercus suber</name>
    <name type="common">Cork oak</name>
    <dbReference type="NCBI Taxonomy" id="58331"/>
    <lineage>
        <taxon>Eukaryota</taxon>
        <taxon>Viridiplantae</taxon>
        <taxon>Streptophyta</taxon>
        <taxon>Embryophyta</taxon>
        <taxon>Tracheophyta</taxon>
        <taxon>Spermatophyta</taxon>
        <taxon>Magnoliopsida</taxon>
        <taxon>eudicotyledons</taxon>
        <taxon>Gunneridae</taxon>
        <taxon>Pentapetalae</taxon>
        <taxon>rosids</taxon>
        <taxon>fabids</taxon>
        <taxon>Fagales</taxon>
        <taxon>Fagaceae</taxon>
        <taxon>Quercus</taxon>
    </lineage>
</organism>
<comment type="caution">
    <text evidence="2">The sequence shown here is derived from an EMBL/GenBank/DDBJ whole genome shotgun (WGS) entry which is preliminary data.</text>
</comment>
<evidence type="ECO:0000313" key="2">
    <source>
        <dbReference type="EMBL" id="KAK7846581.1"/>
    </source>
</evidence>
<dbReference type="Proteomes" id="UP000237347">
    <property type="component" value="Unassembled WGS sequence"/>
</dbReference>
<gene>
    <name evidence="2" type="primary">PARC_3</name>
    <name evidence="2" type="ORF">CFP56_007652</name>
</gene>
<dbReference type="EMBL" id="PKMF04000153">
    <property type="protein sequence ID" value="KAK7846581.1"/>
    <property type="molecule type" value="Genomic_DNA"/>
</dbReference>
<dbReference type="InterPro" id="IPR036282">
    <property type="entry name" value="Glutathione-S-Trfase_C_sf"/>
</dbReference>
<dbReference type="SUPFAM" id="SSF47616">
    <property type="entry name" value="GST C-terminal domain-like"/>
    <property type="match status" value="1"/>
</dbReference>
<protein>
    <submittedName>
        <fullName evidence="2">Glutathione s-transferase parc</fullName>
    </submittedName>
</protein>
<proteinExistence type="predicted"/>
<evidence type="ECO:0000313" key="3">
    <source>
        <dbReference type="Proteomes" id="UP000237347"/>
    </source>
</evidence>
<feature type="transmembrane region" description="Helical" evidence="1">
    <location>
        <begin position="20"/>
        <end position="39"/>
    </location>
</feature>
<name>A0AAW0L7I8_QUESU</name>
<dbReference type="AlphaFoldDB" id="A0AAW0L7I8"/>
<keyword evidence="3" id="KW-1185">Reference proteome</keyword>
<reference evidence="2 3" key="1">
    <citation type="journal article" date="2018" name="Sci. Data">
        <title>The draft genome sequence of cork oak.</title>
        <authorList>
            <person name="Ramos A.M."/>
            <person name="Usie A."/>
            <person name="Barbosa P."/>
            <person name="Barros P.M."/>
            <person name="Capote T."/>
            <person name="Chaves I."/>
            <person name="Simoes F."/>
            <person name="Abreu I."/>
            <person name="Carrasquinho I."/>
            <person name="Faro C."/>
            <person name="Guimaraes J.B."/>
            <person name="Mendonca D."/>
            <person name="Nobrega F."/>
            <person name="Rodrigues L."/>
            <person name="Saibo N.J.M."/>
            <person name="Varela M.C."/>
            <person name="Egas C."/>
            <person name="Matos J."/>
            <person name="Miguel C.M."/>
            <person name="Oliveira M.M."/>
            <person name="Ricardo C.P."/>
            <person name="Goncalves S."/>
        </authorList>
    </citation>
    <scope>NUCLEOTIDE SEQUENCE [LARGE SCALE GENOMIC DNA]</scope>
    <source>
        <strain evidence="3">cv. HL8</strain>
    </source>
</reference>
<dbReference type="Gene3D" id="1.20.1050.10">
    <property type="match status" value="1"/>
</dbReference>
<keyword evidence="1" id="KW-0472">Membrane</keyword>
<keyword evidence="1" id="KW-0812">Transmembrane</keyword>
<accession>A0AAW0L7I8</accession>
<evidence type="ECO:0000256" key="1">
    <source>
        <dbReference type="SAM" id="Phobius"/>
    </source>
</evidence>
<sequence>MKYRADTFDYKSALSSECFLHTIFHFISLLSFPCIFYLLQYLQFCENGRRECPKIIAWAKRCLQKETLANSLADQKKVYEDVLRRKRSLE</sequence>
<keyword evidence="1" id="KW-1133">Transmembrane helix</keyword>